<protein>
    <recommendedName>
        <fullName evidence="5">Cora-like Mg2+ transporter protein-domain-containing protein</fullName>
    </recommendedName>
</protein>
<feature type="region of interest" description="Disordered" evidence="1">
    <location>
        <begin position="334"/>
        <end position="374"/>
    </location>
</feature>
<evidence type="ECO:0000256" key="2">
    <source>
        <dbReference type="SAM" id="Phobius"/>
    </source>
</evidence>
<name>A0A6A5ZL82_9PLEO</name>
<sequence length="547" mass="63271">MNWARDDTGLNEEDLGKVFRYAPRDTTVVRILRSNSWEARIDVLDNAKQWREWTEDSLPRSTDDDSGLILLLAKRKSEHSLSGVQDLTPEEWLSEMNNNRPPRSGMVRSDTLSRLGEKCHDAKTLDTNPMSDGQRGLRTLPFSRDTFEMVAQSFYVHGSIARVVSRADVPTFTHEKVNMTQPAYIYNCRSSNAWPMDLALTSTHFPRKRLTFAILFGCSFSTEVEVITRLRHVQSEAGHPLLVPGIFVELERARHVRLVEEMGNETEAVIFDLESTSHNLEGSQGAMAEQRNRDKRTAYLDLAYLRNALVSWNRQLTKMIRHCQNILDGNSRNSVDMNRQRTSARCRLEETDTSSEDESFQRPTRSHSWKNIDNTQEARKSSELIHDVGYKINSRLLLIRDEYDDKIRECTMRVDGMAMATQWALGEINVDIALATNRDSRHMRSIALVTMIFLPGTFFASMFSMTFFNWSNEPGSPMVSTYLWIYVLITVVFTALTIGLWYYIVIFRPSRQRIMADEEDPERQNNEVGISDRLKSWWQILWQKERA</sequence>
<evidence type="ECO:0000313" key="3">
    <source>
        <dbReference type="EMBL" id="KAF2120362.1"/>
    </source>
</evidence>
<evidence type="ECO:0008006" key="5">
    <source>
        <dbReference type="Google" id="ProtNLM"/>
    </source>
</evidence>
<feature type="transmembrane region" description="Helical" evidence="2">
    <location>
        <begin position="446"/>
        <end position="470"/>
    </location>
</feature>
<organism evidence="3 4">
    <name type="scientific">Lophiotrema nucula</name>
    <dbReference type="NCBI Taxonomy" id="690887"/>
    <lineage>
        <taxon>Eukaryota</taxon>
        <taxon>Fungi</taxon>
        <taxon>Dikarya</taxon>
        <taxon>Ascomycota</taxon>
        <taxon>Pezizomycotina</taxon>
        <taxon>Dothideomycetes</taxon>
        <taxon>Pleosporomycetidae</taxon>
        <taxon>Pleosporales</taxon>
        <taxon>Lophiotremataceae</taxon>
        <taxon>Lophiotrema</taxon>
    </lineage>
</organism>
<evidence type="ECO:0000313" key="4">
    <source>
        <dbReference type="Proteomes" id="UP000799770"/>
    </source>
</evidence>
<evidence type="ECO:0000256" key="1">
    <source>
        <dbReference type="SAM" id="MobiDB-lite"/>
    </source>
</evidence>
<accession>A0A6A5ZL82</accession>
<keyword evidence="4" id="KW-1185">Reference proteome</keyword>
<keyword evidence="2" id="KW-1133">Transmembrane helix</keyword>
<feature type="transmembrane region" description="Helical" evidence="2">
    <location>
        <begin position="482"/>
        <end position="505"/>
    </location>
</feature>
<dbReference type="OrthoDB" id="2830640at2759"/>
<feature type="compositionally biased region" description="Polar residues" evidence="1">
    <location>
        <begin position="334"/>
        <end position="343"/>
    </location>
</feature>
<dbReference type="Gene3D" id="1.20.58.340">
    <property type="entry name" value="Magnesium transport protein CorA, transmembrane region"/>
    <property type="match status" value="1"/>
</dbReference>
<proteinExistence type="predicted"/>
<dbReference type="Proteomes" id="UP000799770">
    <property type="component" value="Unassembled WGS sequence"/>
</dbReference>
<reference evidence="3" key="1">
    <citation type="journal article" date="2020" name="Stud. Mycol.">
        <title>101 Dothideomycetes genomes: a test case for predicting lifestyles and emergence of pathogens.</title>
        <authorList>
            <person name="Haridas S."/>
            <person name="Albert R."/>
            <person name="Binder M."/>
            <person name="Bloem J."/>
            <person name="Labutti K."/>
            <person name="Salamov A."/>
            <person name="Andreopoulos B."/>
            <person name="Baker S."/>
            <person name="Barry K."/>
            <person name="Bills G."/>
            <person name="Bluhm B."/>
            <person name="Cannon C."/>
            <person name="Castanera R."/>
            <person name="Culley D."/>
            <person name="Daum C."/>
            <person name="Ezra D."/>
            <person name="Gonzalez J."/>
            <person name="Henrissat B."/>
            <person name="Kuo A."/>
            <person name="Liang C."/>
            <person name="Lipzen A."/>
            <person name="Lutzoni F."/>
            <person name="Magnuson J."/>
            <person name="Mondo S."/>
            <person name="Nolan M."/>
            <person name="Ohm R."/>
            <person name="Pangilinan J."/>
            <person name="Park H.-J."/>
            <person name="Ramirez L."/>
            <person name="Alfaro M."/>
            <person name="Sun H."/>
            <person name="Tritt A."/>
            <person name="Yoshinaga Y."/>
            <person name="Zwiers L.-H."/>
            <person name="Turgeon B."/>
            <person name="Goodwin S."/>
            <person name="Spatafora J."/>
            <person name="Crous P."/>
            <person name="Grigoriev I."/>
        </authorList>
    </citation>
    <scope>NUCLEOTIDE SEQUENCE</scope>
    <source>
        <strain evidence="3">CBS 627.86</strain>
    </source>
</reference>
<dbReference type="AlphaFoldDB" id="A0A6A5ZL82"/>
<dbReference type="EMBL" id="ML977314">
    <property type="protein sequence ID" value="KAF2120362.1"/>
    <property type="molecule type" value="Genomic_DNA"/>
</dbReference>
<gene>
    <name evidence="3" type="ORF">BDV96DRAFT_567110</name>
</gene>
<keyword evidence="2" id="KW-0472">Membrane</keyword>
<keyword evidence="2" id="KW-0812">Transmembrane</keyword>